<feature type="transmembrane region" description="Helical" evidence="1">
    <location>
        <begin position="21"/>
        <end position="40"/>
    </location>
</feature>
<dbReference type="RefSeq" id="WP_010938292.1">
    <property type="nucleotide sequence ID" value="NC_008751.1"/>
</dbReference>
<keyword evidence="1" id="KW-0812">Transmembrane</keyword>
<reference evidence="3" key="1">
    <citation type="journal article" date="2009" name="Environ. Microbiol.">
        <title>Contribution of mobile genetic elements to Desulfovibrio vulgaris genome plasticity.</title>
        <authorList>
            <person name="Walker C.B."/>
            <person name="Stolyar S."/>
            <person name="Chivian D."/>
            <person name="Pinel N."/>
            <person name="Gabster J.A."/>
            <person name="Dehal P.S."/>
            <person name="He Z."/>
            <person name="Yang Z.K."/>
            <person name="Yen H.C."/>
            <person name="Zhou J."/>
            <person name="Wall J.D."/>
            <person name="Hazen T.C."/>
            <person name="Arkin A.P."/>
            <person name="Stahl D.A."/>
        </authorList>
    </citation>
    <scope>NUCLEOTIDE SEQUENCE [LARGE SCALE GENOMIC DNA]</scope>
    <source>
        <strain evidence="3">DP4</strain>
    </source>
</reference>
<evidence type="ECO:0000313" key="3">
    <source>
        <dbReference type="Proteomes" id="UP000009173"/>
    </source>
</evidence>
<dbReference type="EMBL" id="CP000527">
    <property type="protein sequence ID" value="ABM29012.1"/>
    <property type="molecule type" value="Genomic_DNA"/>
</dbReference>
<proteinExistence type="predicted"/>
<dbReference type="KEGG" id="dvl:Dvul_1996"/>
<sequence length="240" mass="26224">MSYHHPNYHETAGAGRCLSGRVCLSILLLVAFVTSGLVAGCSSTPVPVKFAGQEQRTLRSVQHWRALADEVAGEVAKAMDDLMYTGLVSRPIHVVRHGGTAFGLFFHDLVQTALVRRGLQVSREAEADSMYLDYDVRMVLHDGRYASVLGPVDAGLPAGLGAVALSLVADPYDSRSRNEVLVVSSLWYNNRYILKSADPFYIHDADWQFYRNGQPQGGSASPALVDVHVQGTQRRAVQPD</sequence>
<dbReference type="HOGENOM" id="CLU_092687_0_0_7"/>
<evidence type="ECO:0000256" key="1">
    <source>
        <dbReference type="SAM" id="Phobius"/>
    </source>
</evidence>
<dbReference type="Proteomes" id="UP000009173">
    <property type="component" value="Chromosome"/>
</dbReference>
<evidence type="ECO:0000313" key="2">
    <source>
        <dbReference type="EMBL" id="ABM29012.1"/>
    </source>
</evidence>
<protein>
    <submittedName>
        <fullName evidence="2">Uncharacterized protein</fullName>
    </submittedName>
</protein>
<gene>
    <name evidence="2" type="ordered locus">Dvul_1996</name>
</gene>
<keyword evidence="1" id="KW-0472">Membrane</keyword>
<accession>A0A0H3A9N2</accession>
<organism evidence="2 3">
    <name type="scientific">Nitratidesulfovibrio vulgaris (strain DP4)</name>
    <name type="common">Desulfovibrio vulgaris</name>
    <dbReference type="NCBI Taxonomy" id="391774"/>
    <lineage>
        <taxon>Bacteria</taxon>
        <taxon>Pseudomonadati</taxon>
        <taxon>Thermodesulfobacteriota</taxon>
        <taxon>Desulfovibrionia</taxon>
        <taxon>Desulfovibrionales</taxon>
        <taxon>Desulfovibrionaceae</taxon>
        <taxon>Nitratidesulfovibrio</taxon>
    </lineage>
</organism>
<keyword evidence="1" id="KW-1133">Transmembrane helix</keyword>
<dbReference type="AlphaFoldDB" id="A0A0H3A9N2"/>
<name>A0A0H3A9N2_NITV4</name>